<feature type="compositionally biased region" description="Basic and acidic residues" evidence="1">
    <location>
        <begin position="66"/>
        <end position="130"/>
    </location>
</feature>
<feature type="region of interest" description="Disordered" evidence="1">
    <location>
        <begin position="14"/>
        <end position="181"/>
    </location>
</feature>
<gene>
    <name evidence="2" type="ORF">Pcinc_043149</name>
</gene>
<keyword evidence="3" id="KW-1185">Reference proteome</keyword>
<evidence type="ECO:0000313" key="3">
    <source>
        <dbReference type="Proteomes" id="UP001286313"/>
    </source>
</evidence>
<protein>
    <submittedName>
        <fullName evidence="2">Uncharacterized protein</fullName>
    </submittedName>
</protein>
<evidence type="ECO:0000256" key="1">
    <source>
        <dbReference type="SAM" id="MobiDB-lite"/>
    </source>
</evidence>
<organism evidence="2 3">
    <name type="scientific">Petrolisthes cinctipes</name>
    <name type="common">Flat porcelain crab</name>
    <dbReference type="NCBI Taxonomy" id="88211"/>
    <lineage>
        <taxon>Eukaryota</taxon>
        <taxon>Metazoa</taxon>
        <taxon>Ecdysozoa</taxon>
        <taxon>Arthropoda</taxon>
        <taxon>Crustacea</taxon>
        <taxon>Multicrustacea</taxon>
        <taxon>Malacostraca</taxon>
        <taxon>Eumalacostraca</taxon>
        <taxon>Eucarida</taxon>
        <taxon>Decapoda</taxon>
        <taxon>Pleocyemata</taxon>
        <taxon>Anomura</taxon>
        <taxon>Galatheoidea</taxon>
        <taxon>Porcellanidae</taxon>
        <taxon>Petrolisthes</taxon>
    </lineage>
</organism>
<dbReference type="AlphaFoldDB" id="A0AAE1EFC2"/>
<comment type="caution">
    <text evidence="2">The sequence shown here is derived from an EMBL/GenBank/DDBJ whole genome shotgun (WGS) entry which is preliminary data.</text>
</comment>
<proteinExistence type="predicted"/>
<reference evidence="2" key="1">
    <citation type="submission" date="2023-10" db="EMBL/GenBank/DDBJ databases">
        <title>Genome assemblies of two species of porcelain crab, Petrolisthes cinctipes and Petrolisthes manimaculis (Anomura: Porcellanidae).</title>
        <authorList>
            <person name="Angst P."/>
        </authorList>
    </citation>
    <scope>NUCLEOTIDE SEQUENCE</scope>
    <source>
        <strain evidence="2">PB745_01</strain>
        <tissue evidence="2">Gill</tissue>
    </source>
</reference>
<sequence length="219" mass="25258">MRRVESLTSLEIQEVLSQQEDSESSRRGSRPLEKRDSFRFQDKSQYYSTHQAAVRHSPRPLHRTGSSRDESPGSDRLESRDSPRLERKDSKRLVRSESWKRERHDSWKKEKINSRGLRDETSDGVERSDSWRLGSDSGTVERMRVVKEDSGSGSESRERRPSRALEQLLEREESSRSGSVEVAGRCLHCPAAVSPPMHTLTPLLPLPLQMYQPPNYSRQ</sequence>
<feature type="compositionally biased region" description="Basic and acidic residues" evidence="1">
    <location>
        <begin position="139"/>
        <end position="175"/>
    </location>
</feature>
<evidence type="ECO:0000313" key="2">
    <source>
        <dbReference type="EMBL" id="KAK3850122.1"/>
    </source>
</evidence>
<dbReference type="Proteomes" id="UP001286313">
    <property type="component" value="Unassembled WGS sequence"/>
</dbReference>
<name>A0AAE1EFC2_PETCI</name>
<dbReference type="EMBL" id="JAWQEG010008530">
    <property type="protein sequence ID" value="KAK3850122.1"/>
    <property type="molecule type" value="Genomic_DNA"/>
</dbReference>
<feature type="compositionally biased region" description="Basic and acidic residues" evidence="1">
    <location>
        <begin position="23"/>
        <end position="42"/>
    </location>
</feature>
<accession>A0AAE1EFC2</accession>